<dbReference type="PRINTS" id="PR01438">
    <property type="entry name" value="UNVRSLSTRESS"/>
</dbReference>
<evidence type="ECO:0000313" key="4">
    <source>
        <dbReference type="Proteomes" id="UP000232638"/>
    </source>
</evidence>
<dbReference type="AlphaFoldDB" id="A0A2K8UHU3"/>
<name>A0A2K8UHU3_9GAMM</name>
<accession>A0A2K8UHU3</accession>
<geneLocation type="plasmid" evidence="4">
    <name>pts417</name>
</geneLocation>
<dbReference type="EMBL" id="CP020371">
    <property type="protein sequence ID" value="AUB85059.1"/>
    <property type="molecule type" value="Genomic_DNA"/>
</dbReference>
<dbReference type="KEGG" id="tsy:THSYN_29440"/>
<gene>
    <name evidence="3" type="ORF">THSYN_29440</name>
</gene>
<proteinExistence type="inferred from homology"/>
<dbReference type="InterPro" id="IPR006016">
    <property type="entry name" value="UspA"/>
</dbReference>
<comment type="similarity">
    <text evidence="1">Belongs to the universal stress protein A family.</text>
</comment>
<dbReference type="Gene3D" id="3.40.50.620">
    <property type="entry name" value="HUPs"/>
    <property type="match status" value="1"/>
</dbReference>
<dbReference type="SUPFAM" id="SSF52402">
    <property type="entry name" value="Adenine nucleotide alpha hydrolases-like"/>
    <property type="match status" value="1"/>
</dbReference>
<dbReference type="Proteomes" id="UP000232638">
    <property type="component" value="Plasmid pTs417"/>
</dbReference>
<protein>
    <recommendedName>
        <fullName evidence="2">UspA domain-containing protein</fullName>
    </recommendedName>
</protein>
<keyword evidence="4" id="KW-1185">Reference proteome</keyword>
<evidence type="ECO:0000256" key="1">
    <source>
        <dbReference type="ARBA" id="ARBA00008791"/>
    </source>
</evidence>
<keyword evidence="3" id="KW-0614">Plasmid</keyword>
<evidence type="ECO:0000259" key="2">
    <source>
        <dbReference type="Pfam" id="PF00582"/>
    </source>
</evidence>
<reference evidence="3 4" key="1">
    <citation type="submission" date="2017-03" db="EMBL/GenBank/DDBJ databases">
        <title>Complete genome sequence of Candidatus 'Thiodictyon syntrophicum' sp. nov. strain Cad16T, a photolithoautotroph purple sulfur bacterium isolated from an alpine meromictic lake.</title>
        <authorList>
            <person name="Luedin S.M."/>
            <person name="Pothier J.F."/>
            <person name="Danza F."/>
            <person name="Storelli N."/>
            <person name="Wittwer M."/>
            <person name="Tonolla M."/>
        </authorList>
    </citation>
    <scope>NUCLEOTIDE SEQUENCE [LARGE SCALE GENOMIC DNA]</scope>
    <source>
        <strain evidence="3 4">Cad16T</strain>
        <plasmid evidence="4">Plasmid pts417</plasmid>
    </source>
</reference>
<dbReference type="InterPro" id="IPR014729">
    <property type="entry name" value="Rossmann-like_a/b/a_fold"/>
</dbReference>
<evidence type="ECO:0000313" key="3">
    <source>
        <dbReference type="EMBL" id="AUB85059.1"/>
    </source>
</evidence>
<dbReference type="CDD" id="cd00293">
    <property type="entry name" value="USP-like"/>
    <property type="match status" value="1"/>
</dbReference>
<feature type="domain" description="UspA" evidence="2">
    <location>
        <begin position="51"/>
        <end position="97"/>
    </location>
</feature>
<dbReference type="InterPro" id="IPR006015">
    <property type="entry name" value="Universal_stress_UspA"/>
</dbReference>
<dbReference type="OrthoDB" id="9792500at2"/>
<organism evidence="3 4">
    <name type="scientific">Candidatus Thiodictyon syntrophicum</name>
    <dbReference type="NCBI Taxonomy" id="1166950"/>
    <lineage>
        <taxon>Bacteria</taxon>
        <taxon>Pseudomonadati</taxon>
        <taxon>Pseudomonadota</taxon>
        <taxon>Gammaproteobacteria</taxon>
        <taxon>Chromatiales</taxon>
        <taxon>Chromatiaceae</taxon>
        <taxon>Thiodictyon</taxon>
    </lineage>
</organism>
<dbReference type="Pfam" id="PF00582">
    <property type="entry name" value="Usp"/>
    <property type="match status" value="1"/>
</dbReference>
<sequence length="100" mass="11110">MSAFLQEFGGECHQKCISWYVPYFPIKTSFVITRDEADRFLAHIAAGGLNLVIYAEGHGIDHIVVGHRGHSLFERQLIGSVARRVIAYAPCAVTVVRPRA</sequence>